<reference evidence="4 5" key="1">
    <citation type="submission" date="2023-10" db="EMBL/GenBank/DDBJ databases">
        <authorList>
            <person name="Maclean D."/>
            <person name="Macfadyen A."/>
        </authorList>
    </citation>
    <scope>NUCLEOTIDE SEQUENCE [LARGE SCALE GENOMIC DNA]</scope>
</reference>
<organism evidence="4 5">
    <name type="scientific">Coccomyxa viridis</name>
    <dbReference type="NCBI Taxonomy" id="1274662"/>
    <lineage>
        <taxon>Eukaryota</taxon>
        <taxon>Viridiplantae</taxon>
        <taxon>Chlorophyta</taxon>
        <taxon>core chlorophytes</taxon>
        <taxon>Trebouxiophyceae</taxon>
        <taxon>Trebouxiophyceae incertae sedis</taxon>
        <taxon>Coccomyxaceae</taxon>
        <taxon>Coccomyxa</taxon>
    </lineage>
</organism>
<comment type="caution">
    <text evidence="4">The sequence shown here is derived from an EMBL/GenBank/DDBJ whole genome shotgun (WGS) entry which is preliminary data.</text>
</comment>
<sequence length="643" mass="67867">MRCSFLVLALLAVPITCSHPSASDSQHHTYETSLRWRRTGARTLLNTPVTVNNNGSSYTTSVAPSGSVIINVNQQQSQSSSNVNDNNNNNAPGASNTNNANTGGSNSPSPDNSGSSGSSPPDSGSLVPVANNGNSPSPSSSSSTSSNNNNNNNNNQQSLPSGAPPVQQGTTVSQGSSNNCDVNGPNCCSDQGQNSRLLPVQSSSSLASIATSIYSSVPPGAQYTPTQSGGTASGGRVDLKSGPRGLDAFEASVLALNLPASSAGVNYQFTSGSYICVPALYSTSGAPILVQPAVYSSGNSNFGGSGQGSSGQGGSVQFGQPTYGQNIYGNRGGDSMLSRLVNTLIGIKPIYSVMKVAAKQVLVDTANKNGIPWKQTVKELQSNPEVYALKDEVEDKAVIYPDYYLQPFHAYPKGNLEWLPAFEVESATMSMAVRTFPGTEPVAAQRRLRDNIHAAIRDFAAQHGAQRFDDILDIGCSAGISTRALAEAFPEAASVAGLDLSPHFLAVAEYRERTERKGAKLRIKYTHAPFEHTGRPDASCDLVAASFVIHECPPPAIRDLIREARRLVRPGGVLMLADNNPQSKTIQNLPPALFTLMKSTEPHSDLYYQMDIEAAMRDAGFQHVVTREADHRHRAVLGLAPGG</sequence>
<dbReference type="SUPFAM" id="SSF53335">
    <property type="entry name" value="S-adenosyl-L-methionine-dependent methyltransferases"/>
    <property type="match status" value="1"/>
</dbReference>
<evidence type="ECO:0000256" key="2">
    <source>
        <dbReference type="SAM" id="SignalP"/>
    </source>
</evidence>
<feature type="signal peptide" evidence="2">
    <location>
        <begin position="1"/>
        <end position="18"/>
    </location>
</feature>
<evidence type="ECO:0000313" key="4">
    <source>
        <dbReference type="EMBL" id="CAK0784125.1"/>
    </source>
</evidence>
<dbReference type="InterPro" id="IPR050508">
    <property type="entry name" value="Methyltransf_Superfamily"/>
</dbReference>
<dbReference type="Proteomes" id="UP001314263">
    <property type="component" value="Unassembled WGS sequence"/>
</dbReference>
<dbReference type="PANTHER" id="PTHR42912">
    <property type="entry name" value="METHYLTRANSFERASE"/>
    <property type="match status" value="1"/>
</dbReference>
<dbReference type="GO" id="GO:0008168">
    <property type="term" value="F:methyltransferase activity"/>
    <property type="evidence" value="ECO:0007669"/>
    <property type="project" value="TreeGrafter"/>
</dbReference>
<evidence type="ECO:0000256" key="1">
    <source>
        <dbReference type="SAM" id="MobiDB-lite"/>
    </source>
</evidence>
<feature type="region of interest" description="Disordered" evidence="1">
    <location>
        <begin position="217"/>
        <end position="239"/>
    </location>
</feature>
<feature type="region of interest" description="Disordered" evidence="1">
    <location>
        <begin position="74"/>
        <end position="178"/>
    </location>
</feature>
<feature type="compositionally biased region" description="Polar residues" evidence="1">
    <location>
        <begin position="167"/>
        <end position="178"/>
    </location>
</feature>
<dbReference type="EMBL" id="CAUYUE010000010">
    <property type="protein sequence ID" value="CAK0784125.1"/>
    <property type="molecule type" value="Genomic_DNA"/>
</dbReference>
<dbReference type="InterPro" id="IPR029063">
    <property type="entry name" value="SAM-dependent_MTases_sf"/>
</dbReference>
<gene>
    <name evidence="4" type="ORF">CVIRNUC_007328</name>
</gene>
<feature type="chain" id="PRO_5043751685" description="Methyltransferase domain-containing protein" evidence="2">
    <location>
        <begin position="19"/>
        <end position="643"/>
    </location>
</feature>
<feature type="compositionally biased region" description="Low complexity" evidence="1">
    <location>
        <begin position="74"/>
        <end position="161"/>
    </location>
</feature>
<protein>
    <recommendedName>
        <fullName evidence="3">Methyltransferase domain-containing protein</fullName>
    </recommendedName>
</protein>
<evidence type="ECO:0000259" key="3">
    <source>
        <dbReference type="Pfam" id="PF13649"/>
    </source>
</evidence>
<dbReference type="Gene3D" id="3.40.50.150">
    <property type="entry name" value="Vaccinia Virus protein VP39"/>
    <property type="match status" value="1"/>
</dbReference>
<keyword evidence="2" id="KW-0732">Signal</keyword>
<dbReference type="Pfam" id="PF13649">
    <property type="entry name" value="Methyltransf_25"/>
    <property type="match status" value="1"/>
</dbReference>
<keyword evidence="5" id="KW-1185">Reference proteome</keyword>
<accession>A0AAV1ICY9</accession>
<dbReference type="PANTHER" id="PTHR42912:SF80">
    <property type="entry name" value="METHYLTRANSFERASE DOMAIN-CONTAINING PROTEIN"/>
    <property type="match status" value="1"/>
</dbReference>
<name>A0AAV1ICY9_9CHLO</name>
<evidence type="ECO:0000313" key="5">
    <source>
        <dbReference type="Proteomes" id="UP001314263"/>
    </source>
</evidence>
<proteinExistence type="predicted"/>
<feature type="domain" description="Methyltransferase" evidence="3">
    <location>
        <begin position="471"/>
        <end position="572"/>
    </location>
</feature>
<dbReference type="AlphaFoldDB" id="A0AAV1ICY9"/>
<dbReference type="CDD" id="cd02440">
    <property type="entry name" value="AdoMet_MTases"/>
    <property type="match status" value="1"/>
</dbReference>
<dbReference type="InterPro" id="IPR041698">
    <property type="entry name" value="Methyltransf_25"/>
</dbReference>